<dbReference type="Pfam" id="PF21948">
    <property type="entry name" value="LplA-B_cat"/>
    <property type="match status" value="1"/>
</dbReference>
<keyword evidence="1 3" id="KW-0808">Transferase</keyword>
<organism evidence="5 6">
    <name type="scientific">Streptococcus pluranimalium</name>
    <dbReference type="NCBI Taxonomy" id="82348"/>
    <lineage>
        <taxon>Bacteria</taxon>
        <taxon>Bacillati</taxon>
        <taxon>Bacillota</taxon>
        <taxon>Bacilli</taxon>
        <taxon>Lactobacillales</taxon>
        <taxon>Streptococcaceae</taxon>
        <taxon>Streptococcus</taxon>
    </lineage>
</organism>
<protein>
    <recommendedName>
        <fullName evidence="3">Octanoyl-[GcvH]:protein N-octanoyltransferase</fullName>
        <ecNumber evidence="3">2.3.1.204</ecNumber>
    </recommendedName>
    <alternativeName>
        <fullName evidence="3">Octanoyl-[GcvH]:E2 amidotransferase</fullName>
    </alternativeName>
</protein>
<name>A0A2L0D3Z4_9STRE</name>
<dbReference type="InterPro" id="IPR045864">
    <property type="entry name" value="aa-tRNA-synth_II/BPL/LPL"/>
</dbReference>
<feature type="site" description="Lowers pKa of active site Cys" evidence="3">
    <location>
        <position position="159"/>
    </location>
</feature>
<sequence>MSKPLEMLSSLKLNIFGLYEDASKQTVHPFAWTDTFLRYINQHPEKMILHFWPMEKIVILGMLDRQVPYFEEGLQAIKSYGYQPIVRNIGGLGVISDEGVLNFSLILPNANQLSITDAYLLMVDMIRDMFCDFDAEIEHFEVPQSYCPGTFDLSIEGKKFAGIAQRRIKDSVVISIYLSVYGDQDFRGRLVKSFYDSGIQGQATTAKYPDIDPACMANLSELLETSFSIKEIQDRAIYALEKRGMAKHQLHLTPDLLTNYDKFLKQHLNRNLNTLS</sequence>
<evidence type="ECO:0000256" key="2">
    <source>
        <dbReference type="ARBA" id="ARBA00023315"/>
    </source>
</evidence>
<dbReference type="Proteomes" id="UP000238956">
    <property type="component" value="Chromosome"/>
</dbReference>
<evidence type="ECO:0000256" key="1">
    <source>
        <dbReference type="ARBA" id="ARBA00022679"/>
    </source>
</evidence>
<dbReference type="InterPro" id="IPR024897">
    <property type="entry name" value="LipL"/>
</dbReference>
<dbReference type="OrthoDB" id="2080934at2"/>
<gene>
    <name evidence="3" type="primary">lipL</name>
    <name evidence="5" type="ORF">C0J00_05170</name>
</gene>
<dbReference type="EMBL" id="CP025536">
    <property type="protein sequence ID" value="AUW96535.1"/>
    <property type="molecule type" value="Genomic_DNA"/>
</dbReference>
<dbReference type="SUPFAM" id="SSF55681">
    <property type="entry name" value="Class II aaRS and biotin synthetases"/>
    <property type="match status" value="1"/>
</dbReference>
<keyword evidence="6" id="KW-1185">Reference proteome</keyword>
<comment type="catalytic activity">
    <reaction evidence="3">
        <text>N(6)-octanoyl-L-lysyl-[glycine-cleavage complex H protein] + L-lysyl-[lipoyl-carrier protein] = N(6)-octanoyl-L-lysyl-[lipoyl-carrier protein] + L-lysyl-[glycine-cleavage complex H protein]</text>
        <dbReference type="Rhea" id="RHEA:20213"/>
        <dbReference type="Rhea" id="RHEA-COMP:10500"/>
        <dbReference type="Rhea" id="RHEA-COMP:10501"/>
        <dbReference type="Rhea" id="RHEA-COMP:10503"/>
        <dbReference type="Rhea" id="RHEA-COMP:10504"/>
        <dbReference type="ChEBI" id="CHEBI:29969"/>
        <dbReference type="ChEBI" id="CHEBI:78809"/>
        <dbReference type="EC" id="2.3.1.204"/>
    </reaction>
</comment>
<dbReference type="GO" id="GO:0033819">
    <property type="term" value="F:lipoyl(octanoyl) transferase activity"/>
    <property type="evidence" value="ECO:0007669"/>
    <property type="project" value="InterPro"/>
</dbReference>
<accession>A0A2L0D3Z4</accession>
<comment type="function">
    <text evidence="3">Catalyzes the amidotransfer (transamidation) of the octanoyl moiety from octanoyl-GcvH to the lipoyl domain of the E2 subunit of lipoate-dependent enzymes.</text>
</comment>
<dbReference type="InterPro" id="IPR004143">
    <property type="entry name" value="BPL_LPL_catalytic"/>
</dbReference>
<reference evidence="5 6" key="2">
    <citation type="submission" date="2018-02" db="EMBL/GenBank/DDBJ databases">
        <title>Whole genome sequencing analysis of Streptococcus pluranimalium isolated from cattle infected mastitis in China.</title>
        <authorList>
            <person name="Zhang J.-R."/>
            <person name="Hu G.-Z."/>
        </authorList>
    </citation>
    <scope>NUCLEOTIDE SEQUENCE [LARGE SCALE GENOMIC DNA]</scope>
    <source>
        <strain evidence="5 6">TH11417</strain>
    </source>
</reference>
<dbReference type="EC" id="2.3.1.204" evidence="3"/>
<evidence type="ECO:0000313" key="5">
    <source>
        <dbReference type="EMBL" id="AUW96535.1"/>
    </source>
</evidence>
<dbReference type="CDD" id="cd16443">
    <property type="entry name" value="LplA"/>
    <property type="match status" value="1"/>
</dbReference>
<reference evidence="5 6" key="1">
    <citation type="submission" date="2017-12" db="EMBL/GenBank/DDBJ databases">
        <authorList>
            <person name="Hurst M.R.H."/>
        </authorList>
    </citation>
    <scope>NUCLEOTIDE SEQUENCE [LARGE SCALE GENOMIC DNA]</scope>
    <source>
        <strain evidence="5 6">TH11417</strain>
    </source>
</reference>
<comment type="pathway">
    <text evidence="3">Protein modification; protein lipoylation via endogenous pathway; protein N(6)-(lipoyl)lysine from octanoyl-[acyl-carrier-protein].</text>
</comment>
<dbReference type="AlphaFoldDB" id="A0A2L0D3Z4"/>
<dbReference type="GO" id="GO:0009249">
    <property type="term" value="P:protein lipoylation"/>
    <property type="evidence" value="ECO:0007669"/>
    <property type="project" value="UniProtKB-UniRule"/>
</dbReference>
<feature type="domain" description="BPL/LPL catalytic" evidence="4">
    <location>
        <begin position="43"/>
        <end position="227"/>
    </location>
</feature>
<proteinExistence type="inferred from homology"/>
<dbReference type="InterPro" id="IPR050664">
    <property type="entry name" value="Octanoyltrans_LipM/LipL"/>
</dbReference>
<comment type="similarity">
    <text evidence="3">Belongs to the octanoyltransferase LipL family.</text>
</comment>
<dbReference type="KEGG" id="splr:C0J00_05170"/>
<dbReference type="PANTHER" id="PTHR43679">
    <property type="entry name" value="OCTANOYLTRANSFERASE LIPM-RELATED"/>
    <property type="match status" value="1"/>
</dbReference>
<feature type="active site" description="Acyl-thioester intermediate" evidence="3">
    <location>
        <position position="147"/>
    </location>
</feature>
<evidence type="ECO:0000259" key="4">
    <source>
        <dbReference type="PROSITE" id="PS51733"/>
    </source>
</evidence>
<dbReference type="HAMAP" id="MF_02119">
    <property type="entry name" value="LipL"/>
    <property type="match status" value="1"/>
</dbReference>
<dbReference type="PROSITE" id="PS51733">
    <property type="entry name" value="BPL_LPL_CATALYTIC"/>
    <property type="match status" value="1"/>
</dbReference>
<evidence type="ECO:0000256" key="3">
    <source>
        <dbReference type="HAMAP-Rule" id="MF_02119"/>
    </source>
</evidence>
<dbReference type="PANTHER" id="PTHR43679:SF2">
    <property type="entry name" value="OCTANOYL-[GCVH]:PROTEIN N-OCTANOYLTRANSFERASE"/>
    <property type="match status" value="1"/>
</dbReference>
<evidence type="ECO:0000313" key="6">
    <source>
        <dbReference type="Proteomes" id="UP000238956"/>
    </source>
</evidence>
<keyword evidence="2 3" id="KW-0012">Acyltransferase</keyword>
<dbReference type="GO" id="GO:0009107">
    <property type="term" value="P:lipoate biosynthetic process"/>
    <property type="evidence" value="ECO:0007669"/>
    <property type="project" value="UniProtKB-UniRule"/>
</dbReference>
<dbReference type="Gene3D" id="3.30.930.10">
    <property type="entry name" value="Bira Bifunctional Protein, Domain 2"/>
    <property type="match status" value="1"/>
</dbReference>
<comment type="miscellaneous">
    <text evidence="3">The reaction proceeds via a thioester-linked acyl-enzyme intermediate.</text>
</comment>